<name>A0A9P4SIM1_9PEZI</name>
<feature type="compositionally biased region" description="Basic and acidic residues" evidence="1">
    <location>
        <begin position="662"/>
        <end position="674"/>
    </location>
</feature>
<feature type="compositionally biased region" description="Basic and acidic residues" evidence="1">
    <location>
        <begin position="50"/>
        <end position="60"/>
    </location>
</feature>
<dbReference type="EMBL" id="MU006090">
    <property type="protein sequence ID" value="KAF2842268.1"/>
    <property type="molecule type" value="Genomic_DNA"/>
</dbReference>
<organism evidence="2 3">
    <name type="scientific">Patellaria atrata CBS 101060</name>
    <dbReference type="NCBI Taxonomy" id="1346257"/>
    <lineage>
        <taxon>Eukaryota</taxon>
        <taxon>Fungi</taxon>
        <taxon>Dikarya</taxon>
        <taxon>Ascomycota</taxon>
        <taxon>Pezizomycotina</taxon>
        <taxon>Dothideomycetes</taxon>
        <taxon>Dothideomycetes incertae sedis</taxon>
        <taxon>Patellariales</taxon>
        <taxon>Patellariaceae</taxon>
        <taxon>Patellaria</taxon>
    </lineage>
</organism>
<dbReference type="AlphaFoldDB" id="A0A9P4SIM1"/>
<feature type="compositionally biased region" description="Polar residues" evidence="1">
    <location>
        <begin position="462"/>
        <end position="474"/>
    </location>
</feature>
<reference evidence="2" key="1">
    <citation type="journal article" date="2020" name="Stud. Mycol.">
        <title>101 Dothideomycetes genomes: a test case for predicting lifestyles and emergence of pathogens.</title>
        <authorList>
            <person name="Haridas S."/>
            <person name="Albert R."/>
            <person name="Binder M."/>
            <person name="Bloem J."/>
            <person name="Labutti K."/>
            <person name="Salamov A."/>
            <person name="Andreopoulos B."/>
            <person name="Baker S."/>
            <person name="Barry K."/>
            <person name="Bills G."/>
            <person name="Bluhm B."/>
            <person name="Cannon C."/>
            <person name="Castanera R."/>
            <person name="Culley D."/>
            <person name="Daum C."/>
            <person name="Ezra D."/>
            <person name="Gonzalez J."/>
            <person name="Henrissat B."/>
            <person name="Kuo A."/>
            <person name="Liang C."/>
            <person name="Lipzen A."/>
            <person name="Lutzoni F."/>
            <person name="Magnuson J."/>
            <person name="Mondo S."/>
            <person name="Nolan M."/>
            <person name="Ohm R."/>
            <person name="Pangilinan J."/>
            <person name="Park H.-J."/>
            <person name="Ramirez L."/>
            <person name="Alfaro M."/>
            <person name="Sun H."/>
            <person name="Tritt A."/>
            <person name="Yoshinaga Y."/>
            <person name="Zwiers L.-H."/>
            <person name="Turgeon B."/>
            <person name="Goodwin S."/>
            <person name="Spatafora J."/>
            <person name="Crous P."/>
            <person name="Grigoriev I."/>
        </authorList>
    </citation>
    <scope>NUCLEOTIDE SEQUENCE</scope>
    <source>
        <strain evidence="2">CBS 101060</strain>
    </source>
</reference>
<accession>A0A9P4SIM1</accession>
<dbReference type="Proteomes" id="UP000799429">
    <property type="component" value="Unassembled WGS sequence"/>
</dbReference>
<evidence type="ECO:0000313" key="2">
    <source>
        <dbReference type="EMBL" id="KAF2842268.1"/>
    </source>
</evidence>
<proteinExistence type="predicted"/>
<feature type="region of interest" description="Disordered" evidence="1">
    <location>
        <begin position="339"/>
        <end position="387"/>
    </location>
</feature>
<evidence type="ECO:0000256" key="1">
    <source>
        <dbReference type="SAM" id="MobiDB-lite"/>
    </source>
</evidence>
<feature type="compositionally biased region" description="Polar residues" evidence="1">
    <location>
        <begin position="348"/>
        <end position="365"/>
    </location>
</feature>
<protein>
    <submittedName>
        <fullName evidence="2">Uncharacterized protein</fullName>
    </submittedName>
</protein>
<feature type="compositionally biased region" description="Polar residues" evidence="1">
    <location>
        <begin position="675"/>
        <end position="695"/>
    </location>
</feature>
<sequence>MRFVIQDSDDDVDNDSCRSPPANRNTLSPCKDISTREDQLPSQRGATFSGEKDAPAHEPIDVASLTFSPAKMSEPISPINQRLKRRNTMADTLLRSSPNTKLERRKTLKTYGQTKHKYDNLDQFNATSERLKEPGNIQDSGAKNIKSPEKSSGNDTASFGSLVARSLESAEKWEISASLRDDFAQHEPNVMFPTSSTVLNTTQTQKYISDAIAAGNSAPVLDIAIPGSNNSFSFSQYLATQTTSQPQPENHDISYGLSPVVELDEGASTHYSSLNTKKQVVAESHTSYPQTIQEKSVHELPVAFASLSQIAPVKVGTRPRIDPANDLYSDELAIGLPKELYKPRPSRSRSAQVIPQDDGSTSIKATDSKKSKIQRRKTTNHGEGSLAKISQTHLETVQDIDPQVIPEQGVENRISGTLQGPSTNKNSISTQVSLEDEIADVKTAARPQLFSSENQRDETRPVDTTSIEQENSDPSKTKKRKRGRPKTVSNDELQSCRLATETDTHKVEPPREAPKGSDLEPIGMAQSVIEASARNEVVQHVDRNQIEELNKKNSKVKRRKTAPTTVSDADGVVDEDLQDENPIVEKTKRSRGRPRSIQKAIQTSNVIPSARKVQRVEDKPQNEDRKTPEGEPLQNVDPNLNHVEARLTKFVGEVPPSTPPTTKEKDSRIDEDNRSSTVTMKGKGETSSSPTNHSPLNKGKVPYRVGLSRRARIPSLLRVHKK</sequence>
<comment type="caution">
    <text evidence="2">The sequence shown here is derived from an EMBL/GenBank/DDBJ whole genome shotgun (WGS) entry which is preliminary data.</text>
</comment>
<feature type="region of interest" description="Disordered" evidence="1">
    <location>
        <begin position="1"/>
        <end position="111"/>
    </location>
</feature>
<feature type="compositionally biased region" description="Basic and acidic residues" evidence="1">
    <location>
        <begin position="614"/>
        <end position="629"/>
    </location>
</feature>
<feature type="compositionally biased region" description="Basic residues" evidence="1">
    <location>
        <begin position="707"/>
        <end position="722"/>
    </location>
</feature>
<keyword evidence="3" id="KW-1185">Reference proteome</keyword>
<feature type="compositionally biased region" description="Basic residues" evidence="1">
    <location>
        <begin position="552"/>
        <end position="561"/>
    </location>
</feature>
<feature type="compositionally biased region" description="Basic and acidic residues" evidence="1">
    <location>
        <begin position="500"/>
        <end position="518"/>
    </location>
</feature>
<gene>
    <name evidence="2" type="ORF">M501DRAFT_1013621</name>
</gene>
<feature type="region of interest" description="Disordered" evidence="1">
    <location>
        <begin position="544"/>
        <end position="722"/>
    </location>
</feature>
<feature type="region of interest" description="Disordered" evidence="1">
    <location>
        <begin position="444"/>
        <end position="521"/>
    </location>
</feature>
<dbReference type="OrthoDB" id="5404794at2759"/>
<evidence type="ECO:0000313" key="3">
    <source>
        <dbReference type="Proteomes" id="UP000799429"/>
    </source>
</evidence>
<feature type="region of interest" description="Disordered" evidence="1">
    <location>
        <begin position="132"/>
        <end position="157"/>
    </location>
</feature>